<dbReference type="InterPro" id="IPR036961">
    <property type="entry name" value="Kinesin_motor_dom_sf"/>
</dbReference>
<dbReference type="GO" id="GO:0003777">
    <property type="term" value="F:microtubule motor activity"/>
    <property type="evidence" value="ECO:0007669"/>
    <property type="project" value="InterPro"/>
</dbReference>
<dbReference type="PANTHER" id="PTHR47969">
    <property type="entry name" value="CHROMOSOME-ASSOCIATED KINESIN KIF4A-RELATED"/>
    <property type="match status" value="1"/>
</dbReference>
<evidence type="ECO:0000313" key="10">
    <source>
        <dbReference type="Proteomes" id="UP000187209"/>
    </source>
</evidence>
<accession>A0A1R2D0V6</accession>
<dbReference type="GO" id="GO:0005524">
    <property type="term" value="F:ATP binding"/>
    <property type="evidence" value="ECO:0007669"/>
    <property type="project" value="UniProtKB-UniRule"/>
</dbReference>
<dbReference type="InterPro" id="IPR001752">
    <property type="entry name" value="Kinesin_motor_dom"/>
</dbReference>
<feature type="binding site" evidence="6">
    <location>
        <begin position="91"/>
        <end position="98"/>
    </location>
    <ligand>
        <name>ATP</name>
        <dbReference type="ChEBI" id="CHEBI:30616"/>
    </ligand>
</feature>
<keyword evidence="3 6" id="KW-0547">Nucleotide-binding</keyword>
<evidence type="ECO:0000256" key="2">
    <source>
        <dbReference type="ARBA" id="ARBA00022490"/>
    </source>
</evidence>
<evidence type="ECO:0000259" key="8">
    <source>
        <dbReference type="PROSITE" id="PS50067"/>
    </source>
</evidence>
<sequence>MKKASADVGSNVKVICRFRPMIDIELELGGNPEITYSFPSEDTVVLGSGEKFTFDKVYSMNAQQPEIFDFIGKPIIDDVLTGYNGTVIAYGQTGSGKSFSMMGYDIYDHKTQGIIPRAIKLVFESVEKAGSEAEFTLKCSMLEIYKEKLKDLCGFNSELKIKESKQRGIYVDGLTEIYVVNEEEMLGVLSMGERNRTVASTKMNSVSSRSHQLFILEVKQKFPNDSEKRGILNLVDLAGSEKINQTGVTGNKLEEAKKINLSLSALGNVIKSLTSNAEHIPYRDSKLTRLLQESLGGNYKTSLIVCCSPHPRNVEDTLNTLKFAQRAKTIKNKARVNIKKSVEEYIKMIEELKVQLAKTKDEASYWKNRVGIHDKFAHRSSLLIEKSLKGLSVPEITSEDILESISPISDLPIDDFTNNNTMISNDDFTRLKTENEDLKSKIETLTEKNNQESKKRILSEVKYVECFEKYNKLLLNINENKNKQEFMIAENASLNTQIDSLKAHIRILNIKFNKFLEKYKKGETIAEWEFTDTIYETGIYLPVYTQESPITIQDELNESFIGITTDPEMLISQDSYAQEICLALQETSQMNQDIIIFELKKQVINSGIVNCELLRNYLDLKLSKNLLCEKFNLKVKLAKHQEEKIKLYESMLNKLQERYDKLIRLISRFEETQKKDLTPDIKRARIARPIRVASAEDTDRNEIIENDFRRMTTLVSREGTHHPLIRRQSTMFNPHDKGIKFKSIESGYELQVLYNHQLKEELELTRNEKNTYKSLYSNFQSQNMDIYSREKNRWKTFLEEFKDNCNKELVRRQHEINKLNLQIAHWMNMYIELQDNSETSVVHKFVEKKRNLSNFEGLVSGDMMKVQFVNSPLHSSLKLHRLRSLNSKRGDVSPPIFDD</sequence>
<dbReference type="GO" id="GO:0007018">
    <property type="term" value="P:microtubule-based movement"/>
    <property type="evidence" value="ECO:0007669"/>
    <property type="project" value="InterPro"/>
</dbReference>
<comment type="caution">
    <text evidence="9">The sequence shown here is derived from an EMBL/GenBank/DDBJ whole genome shotgun (WGS) entry which is preliminary data.</text>
</comment>
<protein>
    <recommendedName>
        <fullName evidence="8">Kinesin motor domain-containing protein</fullName>
    </recommendedName>
</protein>
<organism evidence="9 10">
    <name type="scientific">Stentor coeruleus</name>
    <dbReference type="NCBI Taxonomy" id="5963"/>
    <lineage>
        <taxon>Eukaryota</taxon>
        <taxon>Sar</taxon>
        <taxon>Alveolata</taxon>
        <taxon>Ciliophora</taxon>
        <taxon>Postciliodesmatophora</taxon>
        <taxon>Heterotrichea</taxon>
        <taxon>Heterotrichida</taxon>
        <taxon>Stentoridae</taxon>
        <taxon>Stentor</taxon>
    </lineage>
</organism>
<keyword evidence="6" id="KW-0505">Motor protein</keyword>
<evidence type="ECO:0000313" key="9">
    <source>
        <dbReference type="EMBL" id="OMJ94888.1"/>
    </source>
</evidence>
<dbReference type="PANTHER" id="PTHR47969:SF15">
    <property type="entry name" value="CHROMOSOME-ASSOCIATED KINESIN KIF4A-RELATED"/>
    <property type="match status" value="1"/>
</dbReference>
<dbReference type="GO" id="GO:0005737">
    <property type="term" value="C:cytoplasm"/>
    <property type="evidence" value="ECO:0007669"/>
    <property type="project" value="UniProtKB-SubCell"/>
</dbReference>
<dbReference type="EMBL" id="MPUH01000020">
    <property type="protein sequence ID" value="OMJ94888.1"/>
    <property type="molecule type" value="Genomic_DNA"/>
</dbReference>
<dbReference type="SUPFAM" id="SSF52540">
    <property type="entry name" value="P-loop containing nucleoside triphosphate hydrolases"/>
    <property type="match status" value="1"/>
</dbReference>
<dbReference type="SMART" id="SM00129">
    <property type="entry name" value="KISc"/>
    <property type="match status" value="1"/>
</dbReference>
<comment type="similarity">
    <text evidence="6">Belongs to the TRAFAC class myosin-kinesin ATPase superfamily. Kinesin family.</text>
</comment>
<feature type="domain" description="Kinesin motor" evidence="8">
    <location>
        <begin position="11"/>
        <end position="330"/>
    </location>
</feature>
<dbReference type="AlphaFoldDB" id="A0A1R2D0V6"/>
<dbReference type="PROSITE" id="PS50067">
    <property type="entry name" value="KINESIN_MOTOR_2"/>
    <property type="match status" value="1"/>
</dbReference>
<dbReference type="Pfam" id="PF00225">
    <property type="entry name" value="Kinesin"/>
    <property type="match status" value="1"/>
</dbReference>
<evidence type="ECO:0000256" key="3">
    <source>
        <dbReference type="ARBA" id="ARBA00022741"/>
    </source>
</evidence>
<feature type="coiled-coil region" evidence="7">
    <location>
        <begin position="638"/>
        <end position="672"/>
    </location>
</feature>
<dbReference type="GO" id="GO:0051231">
    <property type="term" value="P:spindle elongation"/>
    <property type="evidence" value="ECO:0007669"/>
    <property type="project" value="TreeGrafter"/>
</dbReference>
<gene>
    <name evidence="9" type="ORF">SteCoe_1917</name>
</gene>
<evidence type="ECO:0000256" key="4">
    <source>
        <dbReference type="ARBA" id="ARBA00022840"/>
    </source>
</evidence>
<keyword evidence="4 6" id="KW-0067">ATP-binding</keyword>
<feature type="coiled-coil region" evidence="7">
    <location>
        <begin position="335"/>
        <end position="369"/>
    </location>
</feature>
<dbReference type="InterPro" id="IPR027640">
    <property type="entry name" value="Kinesin-like_fam"/>
</dbReference>
<keyword evidence="2" id="KW-0963">Cytoplasm</keyword>
<keyword evidence="10" id="KW-1185">Reference proteome</keyword>
<dbReference type="Gene3D" id="3.40.850.10">
    <property type="entry name" value="Kinesin motor domain"/>
    <property type="match status" value="1"/>
</dbReference>
<dbReference type="OrthoDB" id="3176171at2759"/>
<evidence type="ECO:0000256" key="6">
    <source>
        <dbReference type="PROSITE-ProRule" id="PRU00283"/>
    </source>
</evidence>
<dbReference type="PRINTS" id="PR00380">
    <property type="entry name" value="KINESINHEAVY"/>
</dbReference>
<comment type="subcellular location">
    <subcellularLocation>
        <location evidence="1">Cytoplasm</location>
    </subcellularLocation>
</comment>
<keyword evidence="5 7" id="KW-0175">Coiled coil</keyword>
<evidence type="ECO:0000256" key="7">
    <source>
        <dbReference type="SAM" id="Coils"/>
    </source>
</evidence>
<reference evidence="9 10" key="1">
    <citation type="submission" date="2016-11" db="EMBL/GenBank/DDBJ databases">
        <title>The macronuclear genome of Stentor coeruleus: a giant cell with tiny introns.</title>
        <authorList>
            <person name="Slabodnick M."/>
            <person name="Ruby J.G."/>
            <person name="Reiff S.B."/>
            <person name="Swart E.C."/>
            <person name="Gosai S."/>
            <person name="Prabakaran S."/>
            <person name="Witkowska E."/>
            <person name="Larue G.E."/>
            <person name="Fisher S."/>
            <person name="Freeman R.M."/>
            <person name="Gunawardena J."/>
            <person name="Chu W."/>
            <person name="Stover N.A."/>
            <person name="Gregory B.D."/>
            <person name="Nowacki M."/>
            <person name="Derisi J."/>
            <person name="Roy S.W."/>
            <person name="Marshall W.F."/>
            <person name="Sood P."/>
        </authorList>
    </citation>
    <scope>NUCLEOTIDE SEQUENCE [LARGE SCALE GENOMIC DNA]</scope>
    <source>
        <strain evidence="9">WM001</strain>
    </source>
</reference>
<dbReference type="GO" id="GO:0005875">
    <property type="term" value="C:microtubule associated complex"/>
    <property type="evidence" value="ECO:0007669"/>
    <property type="project" value="TreeGrafter"/>
</dbReference>
<feature type="coiled-coil region" evidence="7">
    <location>
        <begin position="428"/>
        <end position="455"/>
    </location>
</feature>
<proteinExistence type="inferred from homology"/>
<dbReference type="GO" id="GO:0008017">
    <property type="term" value="F:microtubule binding"/>
    <property type="evidence" value="ECO:0007669"/>
    <property type="project" value="InterPro"/>
</dbReference>
<evidence type="ECO:0000256" key="5">
    <source>
        <dbReference type="ARBA" id="ARBA00023054"/>
    </source>
</evidence>
<evidence type="ECO:0000256" key="1">
    <source>
        <dbReference type="ARBA" id="ARBA00004496"/>
    </source>
</evidence>
<dbReference type="GO" id="GO:0007052">
    <property type="term" value="P:mitotic spindle organization"/>
    <property type="evidence" value="ECO:0007669"/>
    <property type="project" value="TreeGrafter"/>
</dbReference>
<name>A0A1R2D0V6_9CILI</name>
<dbReference type="Proteomes" id="UP000187209">
    <property type="component" value="Unassembled WGS sequence"/>
</dbReference>
<dbReference type="InterPro" id="IPR027417">
    <property type="entry name" value="P-loop_NTPase"/>
</dbReference>